<accession>A0ABR3ZYA9</accession>
<keyword evidence="5" id="KW-0648">Protein biosynthesis</keyword>
<evidence type="ECO:0000256" key="4">
    <source>
        <dbReference type="ARBA" id="ARBA00022840"/>
    </source>
</evidence>
<dbReference type="Pfam" id="PF00152">
    <property type="entry name" value="tRNA-synt_2"/>
    <property type="match status" value="1"/>
</dbReference>
<dbReference type="Proteomes" id="UP001590950">
    <property type="component" value="Unassembled WGS sequence"/>
</dbReference>
<dbReference type="EMBL" id="JBEFKJ010000033">
    <property type="protein sequence ID" value="KAL2038368.1"/>
    <property type="molecule type" value="Genomic_DNA"/>
</dbReference>
<evidence type="ECO:0000313" key="9">
    <source>
        <dbReference type="EMBL" id="KAL2038368.1"/>
    </source>
</evidence>
<feature type="region of interest" description="Disordered" evidence="7">
    <location>
        <begin position="168"/>
        <end position="214"/>
    </location>
</feature>
<dbReference type="InterPro" id="IPR004524">
    <property type="entry name" value="Asp-tRNA-ligase_1"/>
</dbReference>
<dbReference type="InterPro" id="IPR045864">
    <property type="entry name" value="aa-tRNA-synth_II/BPL/LPL"/>
</dbReference>
<name>A0ABR3ZYA9_9LECA</name>
<proteinExistence type="inferred from homology"/>
<dbReference type="InterPro" id="IPR002312">
    <property type="entry name" value="Asp/Asn-tRNA-synth_IIb"/>
</dbReference>
<dbReference type="InterPro" id="IPR004115">
    <property type="entry name" value="GAD-like_sf"/>
</dbReference>
<evidence type="ECO:0000256" key="3">
    <source>
        <dbReference type="ARBA" id="ARBA00022741"/>
    </source>
</evidence>
<keyword evidence="10" id="KW-1185">Reference proteome</keyword>
<evidence type="ECO:0000256" key="6">
    <source>
        <dbReference type="ARBA" id="ARBA00023146"/>
    </source>
</evidence>
<dbReference type="Gene3D" id="3.30.930.10">
    <property type="entry name" value="Bira Bifunctional Protein, Domain 2"/>
    <property type="match status" value="1"/>
</dbReference>
<evidence type="ECO:0000259" key="8">
    <source>
        <dbReference type="PROSITE" id="PS50862"/>
    </source>
</evidence>
<sequence length="750" mass="84618">MSSQVYRLALISYIEISSLLRAPKRRTVQSSLSRLCGQHSIQTSQKYRSLHQSGHLRQQVAEDGKRTAVLDKFKSSIILPQASITIDDLPDVDLHDETTKMVLVHGYLGTRYDLSKNLSFVPVTRENRWEIQIVSFCDNEEKRTVHEKLRSIKRGTPVAIRGTLRTRLTLKAKNEEPDSQAEPGEKQTEHQVAKNQEPDSQAESAKKQMRHQVEVHANNGDPKLRATLQEKMLRQLEIVLEDIQCFNEFPSDIVMTPNTKFPQRHRHLQFVMEPTLVQALATRNSVASVIRGILSKRNGFLEVETPLLFKSTSEGAREFIVPTRKRNMAYALPQSPQQFKQILMASRIGKYYQFAKCFRDEDLRADRQPEFTQLDLEMSFANGENVIQIVEEVICTVWKRYLDIELPSAFPRLTYQHAMLGYGSDKPDLRIPISPFTRIDGILPADLMSKMTPLSDPLVEAMVVPLNASPSKARAFIASFLDFADNKHILDNPNGGPGIFVYDSSKPLQGLSAFGFEAVEEIDRLLDLQDGYLIVLQAREKGPLNGGSTSLGKLRKSIHGAAVKQGYLPPRDWNDFRPLWVTDFPLFKPPDFSESGQGGNAGLASTHHPFTSPKTPKDIDLLLTDPTKAIGDHYDLVINGEEIGGGSRRIHHAAMQELIFRDVLKMNDERIAEFSHLLQALRAGCPPHAGIALGFDRLIAMIRTSKDQKERSLRDVIAFPKSSKGEDLMMESPSPMSEEVLKTYHLQLRD</sequence>
<gene>
    <name evidence="9" type="ORF">N7G274_009018</name>
</gene>
<evidence type="ECO:0000256" key="2">
    <source>
        <dbReference type="ARBA" id="ARBA00022598"/>
    </source>
</evidence>
<dbReference type="InterPro" id="IPR006195">
    <property type="entry name" value="aa-tRNA-synth_II"/>
</dbReference>
<protein>
    <recommendedName>
        <fullName evidence="8">Aminoacyl-transfer RNA synthetases class-II family profile domain-containing protein</fullName>
    </recommendedName>
</protein>
<evidence type="ECO:0000256" key="7">
    <source>
        <dbReference type="SAM" id="MobiDB-lite"/>
    </source>
</evidence>
<reference evidence="9 10" key="1">
    <citation type="submission" date="2024-09" db="EMBL/GenBank/DDBJ databases">
        <title>Rethinking Asexuality: The Enigmatic Case of Functional Sexual Genes in Lepraria (Stereocaulaceae).</title>
        <authorList>
            <person name="Doellman M."/>
            <person name="Sun Y."/>
            <person name="Barcenas-Pena A."/>
            <person name="Lumbsch H.T."/>
            <person name="Grewe F."/>
        </authorList>
    </citation>
    <scope>NUCLEOTIDE SEQUENCE [LARGE SCALE GENOMIC DNA]</scope>
    <source>
        <strain evidence="9 10">Mercado 3170</strain>
    </source>
</reference>
<keyword evidence="4" id="KW-0067">ATP-binding</keyword>
<dbReference type="Gene3D" id="3.30.1360.30">
    <property type="entry name" value="GAD-like domain"/>
    <property type="match status" value="1"/>
</dbReference>
<feature type="domain" description="Aminoacyl-transfer RNA synthetases class-II family profile" evidence="8">
    <location>
        <begin position="283"/>
        <end position="720"/>
    </location>
</feature>
<dbReference type="PANTHER" id="PTHR22594:SF5">
    <property type="entry name" value="ASPARTATE--TRNA LIGASE, MITOCHONDRIAL"/>
    <property type="match status" value="1"/>
</dbReference>
<comment type="similarity">
    <text evidence="1">Belongs to the class-II aminoacyl-tRNA synthetase family. Type 1 subfamily.</text>
</comment>
<dbReference type="PANTHER" id="PTHR22594">
    <property type="entry name" value="ASPARTYL/LYSYL-TRNA SYNTHETASE"/>
    <property type="match status" value="1"/>
</dbReference>
<dbReference type="InterPro" id="IPR004364">
    <property type="entry name" value="Aa-tRNA-synt_II"/>
</dbReference>
<dbReference type="PROSITE" id="PS50862">
    <property type="entry name" value="AA_TRNA_LIGASE_II"/>
    <property type="match status" value="1"/>
</dbReference>
<organism evidence="9 10">
    <name type="scientific">Stereocaulon virgatum</name>
    <dbReference type="NCBI Taxonomy" id="373712"/>
    <lineage>
        <taxon>Eukaryota</taxon>
        <taxon>Fungi</taxon>
        <taxon>Dikarya</taxon>
        <taxon>Ascomycota</taxon>
        <taxon>Pezizomycotina</taxon>
        <taxon>Lecanoromycetes</taxon>
        <taxon>OSLEUM clade</taxon>
        <taxon>Lecanoromycetidae</taxon>
        <taxon>Lecanorales</taxon>
        <taxon>Lecanorineae</taxon>
        <taxon>Stereocaulaceae</taxon>
        <taxon>Stereocaulon</taxon>
    </lineage>
</organism>
<dbReference type="PRINTS" id="PR01042">
    <property type="entry name" value="TRNASYNTHASP"/>
</dbReference>
<evidence type="ECO:0000256" key="1">
    <source>
        <dbReference type="ARBA" id="ARBA00006303"/>
    </source>
</evidence>
<dbReference type="SUPFAM" id="SSF55681">
    <property type="entry name" value="Class II aaRS and biotin synthetases"/>
    <property type="match status" value="1"/>
</dbReference>
<dbReference type="NCBIfam" id="TIGR00459">
    <property type="entry name" value="aspS_bact"/>
    <property type="match status" value="1"/>
</dbReference>
<comment type="caution">
    <text evidence="9">The sequence shown here is derived from an EMBL/GenBank/DDBJ whole genome shotgun (WGS) entry which is preliminary data.</text>
</comment>
<keyword evidence="2" id="KW-0436">Ligase</keyword>
<evidence type="ECO:0000313" key="10">
    <source>
        <dbReference type="Proteomes" id="UP001590950"/>
    </source>
</evidence>
<keyword evidence="6" id="KW-0030">Aminoacyl-tRNA synthetase</keyword>
<feature type="compositionally biased region" description="Basic and acidic residues" evidence="7">
    <location>
        <begin position="183"/>
        <end position="192"/>
    </location>
</feature>
<keyword evidence="3" id="KW-0547">Nucleotide-binding</keyword>
<evidence type="ECO:0000256" key="5">
    <source>
        <dbReference type="ARBA" id="ARBA00022917"/>
    </source>
</evidence>
<dbReference type="HAMAP" id="MF_00044">
    <property type="entry name" value="Asp_tRNA_synth_type1"/>
    <property type="match status" value="1"/>
</dbReference>